<accession>A0ABQ5RNU5</accession>
<reference evidence="2 3" key="1">
    <citation type="journal article" date="2023" name="IScience">
        <title>Expanded male sex-determining region conserved during the evolution of homothallism in the green alga Volvox.</title>
        <authorList>
            <person name="Yamamoto K."/>
            <person name="Matsuzaki R."/>
            <person name="Mahakham W."/>
            <person name="Heman W."/>
            <person name="Sekimoto H."/>
            <person name="Kawachi M."/>
            <person name="Minakuchi Y."/>
            <person name="Toyoda A."/>
            <person name="Nozaki H."/>
        </authorList>
    </citation>
    <scope>NUCLEOTIDE SEQUENCE [LARGE SCALE GENOMIC DNA]</scope>
    <source>
        <strain evidence="2 3">NIES-4468</strain>
    </source>
</reference>
<gene>
    <name evidence="2" type="ORF">VaNZ11_000919</name>
</gene>
<evidence type="ECO:0000256" key="1">
    <source>
        <dbReference type="SAM" id="Phobius"/>
    </source>
</evidence>
<feature type="non-terminal residue" evidence="2">
    <location>
        <position position="1"/>
    </location>
</feature>
<sequence>LTIHISLKQPSVQLVSPEVSRISIRKDHDCGEPSKRNRSYEQAAINKAVHDNMPYNLDSSLKNPRVLIAKDIQRVPHLQPVWDKCFAAGFAQVADLQPRVRVDCFKKKWQKYVHVYFPTVMLLVIILFVVIIHAIHIISLLSVGTDNNRMKHAQYKK</sequence>
<dbReference type="Proteomes" id="UP001165090">
    <property type="component" value="Unassembled WGS sequence"/>
</dbReference>
<dbReference type="EMBL" id="BSDZ01000003">
    <property type="protein sequence ID" value="GLI59129.1"/>
    <property type="molecule type" value="Genomic_DNA"/>
</dbReference>
<evidence type="ECO:0000313" key="3">
    <source>
        <dbReference type="Proteomes" id="UP001165090"/>
    </source>
</evidence>
<feature type="transmembrane region" description="Helical" evidence="1">
    <location>
        <begin position="115"/>
        <end position="141"/>
    </location>
</feature>
<comment type="caution">
    <text evidence="2">The sequence shown here is derived from an EMBL/GenBank/DDBJ whole genome shotgun (WGS) entry which is preliminary data.</text>
</comment>
<keyword evidence="1" id="KW-1133">Transmembrane helix</keyword>
<evidence type="ECO:0000313" key="2">
    <source>
        <dbReference type="EMBL" id="GLI59129.1"/>
    </source>
</evidence>
<organism evidence="2 3">
    <name type="scientific">Volvox africanus</name>
    <dbReference type="NCBI Taxonomy" id="51714"/>
    <lineage>
        <taxon>Eukaryota</taxon>
        <taxon>Viridiplantae</taxon>
        <taxon>Chlorophyta</taxon>
        <taxon>core chlorophytes</taxon>
        <taxon>Chlorophyceae</taxon>
        <taxon>CS clade</taxon>
        <taxon>Chlamydomonadales</taxon>
        <taxon>Volvocaceae</taxon>
        <taxon>Volvox</taxon>
    </lineage>
</organism>
<keyword evidence="1" id="KW-0812">Transmembrane</keyword>
<name>A0ABQ5RNU5_9CHLO</name>
<keyword evidence="1" id="KW-0472">Membrane</keyword>
<protein>
    <submittedName>
        <fullName evidence="2">Uncharacterized protein</fullName>
    </submittedName>
</protein>
<proteinExistence type="predicted"/>
<keyword evidence="3" id="KW-1185">Reference proteome</keyword>